<reference evidence="1 2" key="1">
    <citation type="submission" date="2019-07" db="EMBL/GenBank/DDBJ databases">
        <title>De Novo Assembly of kiwifruit Actinidia rufa.</title>
        <authorList>
            <person name="Sugita-Konishi S."/>
            <person name="Sato K."/>
            <person name="Mori E."/>
            <person name="Abe Y."/>
            <person name="Kisaki G."/>
            <person name="Hamano K."/>
            <person name="Suezawa K."/>
            <person name="Otani M."/>
            <person name="Fukuda T."/>
            <person name="Manabe T."/>
            <person name="Gomi K."/>
            <person name="Tabuchi M."/>
            <person name="Akimitsu K."/>
            <person name="Kataoka I."/>
        </authorList>
    </citation>
    <scope>NUCLEOTIDE SEQUENCE [LARGE SCALE GENOMIC DNA]</scope>
    <source>
        <strain evidence="2">cv. Fuchu</strain>
    </source>
</reference>
<sequence>MWDKADDQFDYLDDLGMLEFAGITLEPEMEVMVFTNDGAGGQGDDDFGYRKICIFVL</sequence>
<gene>
    <name evidence="1" type="ORF">Acr_22g0006080</name>
</gene>
<dbReference type="Proteomes" id="UP000585474">
    <property type="component" value="Unassembled WGS sequence"/>
</dbReference>
<name>A0A7J0GK96_9ERIC</name>
<keyword evidence="2" id="KW-1185">Reference proteome</keyword>
<comment type="caution">
    <text evidence="1">The sequence shown here is derived from an EMBL/GenBank/DDBJ whole genome shotgun (WGS) entry which is preliminary data.</text>
</comment>
<accession>A0A7J0GK96</accession>
<dbReference type="EMBL" id="BJWL01000022">
    <property type="protein sequence ID" value="GFZ11210.1"/>
    <property type="molecule type" value="Genomic_DNA"/>
</dbReference>
<protein>
    <submittedName>
        <fullName evidence="1">Uncharacterized protein</fullName>
    </submittedName>
</protein>
<dbReference type="AlphaFoldDB" id="A0A7J0GK96"/>
<evidence type="ECO:0000313" key="1">
    <source>
        <dbReference type="EMBL" id="GFZ11210.1"/>
    </source>
</evidence>
<evidence type="ECO:0000313" key="2">
    <source>
        <dbReference type="Proteomes" id="UP000585474"/>
    </source>
</evidence>
<proteinExistence type="predicted"/>
<organism evidence="1 2">
    <name type="scientific">Actinidia rufa</name>
    <dbReference type="NCBI Taxonomy" id="165716"/>
    <lineage>
        <taxon>Eukaryota</taxon>
        <taxon>Viridiplantae</taxon>
        <taxon>Streptophyta</taxon>
        <taxon>Embryophyta</taxon>
        <taxon>Tracheophyta</taxon>
        <taxon>Spermatophyta</taxon>
        <taxon>Magnoliopsida</taxon>
        <taxon>eudicotyledons</taxon>
        <taxon>Gunneridae</taxon>
        <taxon>Pentapetalae</taxon>
        <taxon>asterids</taxon>
        <taxon>Ericales</taxon>
        <taxon>Actinidiaceae</taxon>
        <taxon>Actinidia</taxon>
    </lineage>
</organism>